<name>Q0A9E6_ALKEH</name>
<evidence type="ECO:0000256" key="6">
    <source>
        <dbReference type="ARBA" id="ARBA00023315"/>
    </source>
</evidence>
<comment type="function">
    <text evidence="8">Catalyzes the acetylation of L-2,4-diaminobutyrate (DABA) to gamma-N-acetyl-alpha,gamma-diaminobutyric acid (ADABA) with acetyl coenzyme A.</text>
</comment>
<proteinExistence type="inferred from homology"/>
<gene>
    <name evidence="8" type="primary">ectA</name>
    <name evidence="11" type="ordered locus">Mlg_1192</name>
</gene>
<protein>
    <recommendedName>
        <fullName evidence="4 8">L-2,4-diaminobutyric acid acetyltransferase</fullName>
        <shortName evidence="8">DABA acetyltransferase</shortName>
        <ecNumber evidence="3 8">2.3.1.178</ecNumber>
    </recommendedName>
</protein>
<feature type="domain" description="N-acetyltransferase" evidence="10">
    <location>
        <begin position="43"/>
        <end position="196"/>
    </location>
</feature>
<evidence type="ECO:0000256" key="2">
    <source>
        <dbReference type="ARBA" id="ARBA00010712"/>
    </source>
</evidence>
<dbReference type="AlphaFoldDB" id="Q0A9E6"/>
<dbReference type="GO" id="GO:0033816">
    <property type="term" value="F:diaminobutyrate acetyltransferase activity"/>
    <property type="evidence" value="ECO:0007669"/>
    <property type="project" value="UniProtKB-EC"/>
</dbReference>
<dbReference type="InterPro" id="IPR016181">
    <property type="entry name" value="Acyl_CoA_acyltransferase"/>
</dbReference>
<evidence type="ECO:0000256" key="7">
    <source>
        <dbReference type="ARBA" id="ARBA00048924"/>
    </source>
</evidence>
<evidence type="ECO:0000256" key="1">
    <source>
        <dbReference type="ARBA" id="ARBA00004978"/>
    </source>
</evidence>
<dbReference type="NCBIfam" id="TIGR02406">
    <property type="entry name" value="ectoine_EctA"/>
    <property type="match status" value="1"/>
</dbReference>
<dbReference type="Proteomes" id="UP000001962">
    <property type="component" value="Chromosome"/>
</dbReference>
<dbReference type="PANTHER" id="PTHR43072:SF60">
    <property type="entry name" value="L-2,4-DIAMINOBUTYRIC ACID ACETYLTRANSFERASE"/>
    <property type="match status" value="1"/>
</dbReference>
<sequence>MPGPGPPGNRPSALGHSHTRSLSRIQLASEENPVSDKNAADGIVIRTPTVDDGGPMWRVVRDSGVLDLNSSYLYLLMATDFADTSVVAEMDGQIVGFVIGYRPPKRPDSIFLWQVGVDAAARGKGLGKRLLRAFLAAPGARGATLLETTISPSNEASRALFASIARELGVDNIESPHFTEEHFHPDQGHEAELLFRIGPLDPDEVRRRYGDCIA</sequence>
<dbReference type="EMBL" id="CP000453">
    <property type="protein sequence ID" value="ABI56541.1"/>
    <property type="molecule type" value="Genomic_DNA"/>
</dbReference>
<accession>Q0A9E6</accession>
<evidence type="ECO:0000256" key="8">
    <source>
        <dbReference type="RuleBase" id="RU365045"/>
    </source>
</evidence>
<dbReference type="HOGENOM" id="CLU_111896_0_0_6"/>
<dbReference type="PROSITE" id="PS51186">
    <property type="entry name" value="GNAT"/>
    <property type="match status" value="1"/>
</dbReference>
<keyword evidence="12" id="KW-1185">Reference proteome</keyword>
<keyword evidence="6 8" id="KW-0012">Acyltransferase</keyword>
<feature type="region of interest" description="Disordered" evidence="9">
    <location>
        <begin position="1"/>
        <end position="22"/>
    </location>
</feature>
<organism evidence="11 12">
    <name type="scientific">Alkalilimnicola ehrlichii (strain ATCC BAA-1101 / DSM 17681 / MLHE-1)</name>
    <dbReference type="NCBI Taxonomy" id="187272"/>
    <lineage>
        <taxon>Bacteria</taxon>
        <taxon>Pseudomonadati</taxon>
        <taxon>Pseudomonadota</taxon>
        <taxon>Gammaproteobacteria</taxon>
        <taxon>Chromatiales</taxon>
        <taxon>Ectothiorhodospiraceae</taxon>
        <taxon>Alkalilimnicola</taxon>
    </lineage>
</organism>
<evidence type="ECO:0000256" key="4">
    <source>
        <dbReference type="ARBA" id="ARBA00017935"/>
    </source>
</evidence>
<dbReference type="Gene3D" id="3.40.630.30">
    <property type="match status" value="1"/>
</dbReference>
<evidence type="ECO:0000256" key="9">
    <source>
        <dbReference type="SAM" id="MobiDB-lite"/>
    </source>
</evidence>
<dbReference type="CDD" id="cd04301">
    <property type="entry name" value="NAT_SF"/>
    <property type="match status" value="1"/>
</dbReference>
<dbReference type="SUPFAM" id="SSF55729">
    <property type="entry name" value="Acyl-CoA N-acyltransferases (Nat)"/>
    <property type="match status" value="1"/>
</dbReference>
<dbReference type="InterPro" id="IPR000182">
    <property type="entry name" value="GNAT_dom"/>
</dbReference>
<evidence type="ECO:0000259" key="10">
    <source>
        <dbReference type="PROSITE" id="PS51186"/>
    </source>
</evidence>
<dbReference type="EC" id="2.3.1.178" evidence="3 8"/>
<dbReference type="KEGG" id="aeh:Mlg_1192"/>
<evidence type="ECO:0000256" key="5">
    <source>
        <dbReference type="ARBA" id="ARBA00022679"/>
    </source>
</evidence>
<dbReference type="GO" id="GO:0019491">
    <property type="term" value="P:ectoine biosynthetic process"/>
    <property type="evidence" value="ECO:0007669"/>
    <property type="project" value="UniProtKB-UniPathway"/>
</dbReference>
<dbReference type="PANTHER" id="PTHR43072">
    <property type="entry name" value="N-ACETYLTRANSFERASE"/>
    <property type="match status" value="1"/>
</dbReference>
<dbReference type="UniPathway" id="UPA00067">
    <property type="reaction ID" value="UER00122"/>
</dbReference>
<keyword evidence="5 8" id="KW-0808">Transferase</keyword>
<dbReference type="InterPro" id="IPR012772">
    <property type="entry name" value="Ectoine_EctA"/>
</dbReference>
<dbReference type="eggNOG" id="COG0456">
    <property type="taxonomic scope" value="Bacteria"/>
</dbReference>
<evidence type="ECO:0000313" key="11">
    <source>
        <dbReference type="EMBL" id="ABI56541.1"/>
    </source>
</evidence>
<dbReference type="OrthoDB" id="2436196at2"/>
<evidence type="ECO:0000313" key="12">
    <source>
        <dbReference type="Proteomes" id="UP000001962"/>
    </source>
</evidence>
<comment type="similarity">
    <text evidence="2 8">Belongs to the acetyltransferase family. EctA subfamily.</text>
</comment>
<comment type="pathway">
    <text evidence="1 8">Amine and polyamine biosynthesis; ectoine biosynthesis; L-ectoine from L-aspartate 4-semialdehyde: step 2/3.</text>
</comment>
<reference evidence="12" key="1">
    <citation type="submission" date="2006-08" db="EMBL/GenBank/DDBJ databases">
        <title>Complete sequence of Alkalilimnicola ehrilichei MLHE-1.</title>
        <authorList>
            <person name="Copeland A."/>
            <person name="Lucas S."/>
            <person name="Lapidus A."/>
            <person name="Barry K."/>
            <person name="Detter J.C."/>
            <person name="Glavina del Rio T."/>
            <person name="Hammon N."/>
            <person name="Israni S."/>
            <person name="Dalin E."/>
            <person name="Tice H."/>
            <person name="Pitluck S."/>
            <person name="Sims D."/>
            <person name="Brettin T."/>
            <person name="Bruce D."/>
            <person name="Han C."/>
            <person name="Tapia R."/>
            <person name="Gilna P."/>
            <person name="Schmutz J."/>
            <person name="Larimer F."/>
            <person name="Land M."/>
            <person name="Hauser L."/>
            <person name="Kyrpides N."/>
            <person name="Mikhailova N."/>
            <person name="Oremland R.S."/>
            <person name="Hoeft S.E."/>
            <person name="Switzer-Blum J."/>
            <person name="Kulp T."/>
            <person name="King G."/>
            <person name="Tabita R."/>
            <person name="Witte B."/>
            <person name="Santini J.M."/>
            <person name="Basu P."/>
            <person name="Hollibaugh J.T."/>
            <person name="Xie G."/>
            <person name="Stolz J.F."/>
            <person name="Richardson P."/>
        </authorList>
    </citation>
    <scope>NUCLEOTIDE SEQUENCE [LARGE SCALE GENOMIC DNA]</scope>
    <source>
        <strain evidence="12">ATCC BAA-1101 / DSM 17681 / MLHE-1</strain>
    </source>
</reference>
<comment type="catalytic activity">
    <reaction evidence="7 8">
        <text>L-2,4-diaminobutanoate + acetyl-CoA = (2S)-4-acetamido-2-aminobutanoate + CoA + H(+)</text>
        <dbReference type="Rhea" id="RHEA:16901"/>
        <dbReference type="ChEBI" id="CHEBI:15378"/>
        <dbReference type="ChEBI" id="CHEBI:57287"/>
        <dbReference type="ChEBI" id="CHEBI:57288"/>
        <dbReference type="ChEBI" id="CHEBI:58761"/>
        <dbReference type="ChEBI" id="CHEBI:58929"/>
        <dbReference type="EC" id="2.3.1.178"/>
    </reaction>
</comment>
<dbReference type="Pfam" id="PF00583">
    <property type="entry name" value="Acetyltransf_1"/>
    <property type="match status" value="1"/>
</dbReference>
<evidence type="ECO:0000256" key="3">
    <source>
        <dbReference type="ARBA" id="ARBA00012355"/>
    </source>
</evidence>